<dbReference type="Gene3D" id="1.10.12.10">
    <property type="entry name" value="Lyase 2-enoyl-coa Hydratase, Chain A, domain 2"/>
    <property type="match status" value="1"/>
</dbReference>
<organism evidence="5">
    <name type="scientific">Strongyloides stercoralis</name>
    <name type="common">Threadworm</name>
    <dbReference type="NCBI Taxonomy" id="6248"/>
    <lineage>
        <taxon>Eukaryota</taxon>
        <taxon>Metazoa</taxon>
        <taxon>Ecdysozoa</taxon>
        <taxon>Nematoda</taxon>
        <taxon>Chromadorea</taxon>
        <taxon>Rhabditida</taxon>
        <taxon>Tylenchina</taxon>
        <taxon>Panagrolaimomorpha</taxon>
        <taxon>Strongyloidoidea</taxon>
        <taxon>Strongyloididae</taxon>
        <taxon>Strongyloides</taxon>
    </lineage>
</organism>
<dbReference type="Pfam" id="PF00378">
    <property type="entry name" value="ECH_1"/>
    <property type="match status" value="1"/>
</dbReference>
<dbReference type="WBParaSite" id="TCONS_00007574.p1">
    <property type="protein sequence ID" value="TCONS_00007574.p1"/>
    <property type="gene ID" value="XLOC_005601"/>
</dbReference>
<dbReference type="PANTHER" id="PTHR43684:SF1">
    <property type="entry name" value="ENOYL-COA DELTA ISOMERASE 2"/>
    <property type="match status" value="1"/>
</dbReference>
<evidence type="ECO:0000256" key="1">
    <source>
        <dbReference type="ARBA" id="ARBA00004275"/>
    </source>
</evidence>
<dbReference type="InterPro" id="IPR001753">
    <property type="entry name" value="Enoyl-CoA_hydra/iso"/>
</dbReference>
<dbReference type="SUPFAM" id="SSF52096">
    <property type="entry name" value="ClpP/crotonase"/>
    <property type="match status" value="1"/>
</dbReference>
<dbReference type="PANTHER" id="PTHR43684">
    <property type="match status" value="1"/>
</dbReference>
<sequence length="258" mass="29463">MDGKLNNVIVKKDGKCLWIIFNRPSKKNAINFKMYDLILKALDDGERDPEVMMTIFTGKGEYYSSGNDFSMNNLSMLHDNPELNDIFAKLVDKLINHSKLLIGLVNGPAIGIACTTLGLFDLVLASDKAYFYTPFTLLGLTPEGCSSYLMPQILGYQKASQLLLFSDKLSAKEAYIGGLVSSIYKDDEFIEKCMKRIKGYEEKLCMDSVITSKDMIRSRKMKDKLIAINNWEKDKLKEQMKKEECQEFLMKKFFKSKI</sequence>
<dbReference type="Proteomes" id="UP000035681">
    <property type="component" value="Unplaced"/>
</dbReference>
<dbReference type="GO" id="GO:0004165">
    <property type="term" value="F:delta(3)-delta(2)-enoyl-CoA isomerase activity"/>
    <property type="evidence" value="ECO:0007669"/>
    <property type="project" value="UniProtKB-ARBA"/>
</dbReference>
<accession>A0A0K0EJT7</accession>
<evidence type="ECO:0000313" key="6">
    <source>
        <dbReference type="WBParaSite" id="TCONS_00007574.p1"/>
    </source>
</evidence>
<dbReference type="AlphaFoldDB" id="A0A0K0EJT7"/>
<comment type="subcellular location">
    <subcellularLocation>
        <location evidence="1">Peroxisome</location>
    </subcellularLocation>
</comment>
<dbReference type="InterPro" id="IPR029045">
    <property type="entry name" value="ClpP/crotonase-like_dom_sf"/>
</dbReference>
<dbReference type="InterPro" id="IPR051053">
    <property type="entry name" value="ECH/Chromodomain_protein"/>
</dbReference>
<protein>
    <submittedName>
        <fullName evidence="5">Enoyl-CoA delta isomerase 2, mitochondrial</fullName>
    </submittedName>
    <submittedName>
        <fullName evidence="6">Enoyl-CoA hydratase</fullName>
    </submittedName>
</protein>
<name>A0A0K0EJT7_STRER</name>
<keyword evidence="4" id="KW-1185">Reference proteome</keyword>
<dbReference type="WBParaSite" id="SSTP_0000972900.1">
    <property type="protein sequence ID" value="SSTP_0000972900.1"/>
    <property type="gene ID" value="SSTP_0000972900"/>
</dbReference>
<evidence type="ECO:0000256" key="2">
    <source>
        <dbReference type="ARBA" id="ARBA00023140"/>
    </source>
</evidence>
<evidence type="ECO:0000313" key="4">
    <source>
        <dbReference type="Proteomes" id="UP000035681"/>
    </source>
</evidence>
<dbReference type="InterPro" id="IPR014748">
    <property type="entry name" value="Enoyl-CoA_hydra_C"/>
</dbReference>
<keyword evidence="2" id="KW-0576">Peroxisome</keyword>
<proteinExistence type="predicted"/>
<dbReference type="GO" id="GO:0005777">
    <property type="term" value="C:peroxisome"/>
    <property type="evidence" value="ECO:0007669"/>
    <property type="project" value="UniProtKB-SubCell"/>
</dbReference>
<dbReference type="CDD" id="cd06558">
    <property type="entry name" value="crotonase-like"/>
    <property type="match status" value="1"/>
</dbReference>
<keyword evidence="3" id="KW-0413">Isomerase</keyword>
<reference evidence="5" key="1">
    <citation type="submission" date="2015-08" db="UniProtKB">
        <authorList>
            <consortium name="WormBaseParasite"/>
        </authorList>
    </citation>
    <scope>IDENTIFICATION</scope>
</reference>
<dbReference type="Gene3D" id="3.90.226.10">
    <property type="entry name" value="2-enoyl-CoA Hydratase, Chain A, domain 1"/>
    <property type="match status" value="1"/>
</dbReference>
<evidence type="ECO:0000313" key="5">
    <source>
        <dbReference type="WBParaSite" id="SSTP_0000972900.1"/>
    </source>
</evidence>
<dbReference type="STRING" id="6248.A0A0K0EJT7"/>
<evidence type="ECO:0000256" key="3">
    <source>
        <dbReference type="ARBA" id="ARBA00023235"/>
    </source>
</evidence>